<name>A0A2H0TQ61_9BACT</name>
<proteinExistence type="predicted"/>
<evidence type="ECO:0000313" key="2">
    <source>
        <dbReference type="Proteomes" id="UP000230154"/>
    </source>
</evidence>
<gene>
    <name evidence="1" type="ORF">COU35_03290</name>
</gene>
<dbReference type="AlphaFoldDB" id="A0A2H0TQ61"/>
<organism evidence="1 2">
    <name type="scientific">Candidatus Magasanikbacteria bacterium CG10_big_fil_rev_8_21_14_0_10_47_10</name>
    <dbReference type="NCBI Taxonomy" id="1974652"/>
    <lineage>
        <taxon>Bacteria</taxon>
        <taxon>Candidatus Magasanikiibacteriota</taxon>
    </lineage>
</organism>
<dbReference type="Proteomes" id="UP000230154">
    <property type="component" value="Unassembled WGS sequence"/>
</dbReference>
<sequence length="86" mass="9428">MAGLTALAVVLTTPRGSDQSLMYDVGHQGDWIIHNANMASNGTLTLMRMSKGRFALYCSGMRTDVVRAHSVEYAIEAVKRREQQAA</sequence>
<evidence type="ECO:0000313" key="1">
    <source>
        <dbReference type="EMBL" id="PIR74291.1"/>
    </source>
</evidence>
<protein>
    <submittedName>
        <fullName evidence="1">Uncharacterized protein</fullName>
    </submittedName>
</protein>
<accession>A0A2H0TQ61</accession>
<reference evidence="2" key="1">
    <citation type="submission" date="2017-09" db="EMBL/GenBank/DDBJ databases">
        <title>Depth-based differentiation of microbial function through sediment-hosted aquifers and enrichment of novel symbionts in the deep terrestrial subsurface.</title>
        <authorList>
            <person name="Probst A.J."/>
            <person name="Ladd B."/>
            <person name="Jarett J.K."/>
            <person name="Geller-Mcgrath D.E."/>
            <person name="Sieber C.M.K."/>
            <person name="Emerson J.B."/>
            <person name="Anantharaman K."/>
            <person name="Thomas B.C."/>
            <person name="Malmstrom R."/>
            <person name="Stieglmeier M."/>
            <person name="Klingl A."/>
            <person name="Woyke T."/>
            <person name="Ryan C.M."/>
            <person name="Banfield J.F."/>
        </authorList>
    </citation>
    <scope>NUCLEOTIDE SEQUENCE [LARGE SCALE GENOMIC DNA]</scope>
</reference>
<dbReference type="EMBL" id="PFCB01000023">
    <property type="protein sequence ID" value="PIR74291.1"/>
    <property type="molecule type" value="Genomic_DNA"/>
</dbReference>
<comment type="caution">
    <text evidence="1">The sequence shown here is derived from an EMBL/GenBank/DDBJ whole genome shotgun (WGS) entry which is preliminary data.</text>
</comment>